<keyword evidence="3" id="KW-1185">Reference proteome</keyword>
<name>A0ABZ3H670_GEOAI</name>
<protein>
    <submittedName>
        <fullName evidence="2">Uncharacterized protein</fullName>
    </submittedName>
</protein>
<keyword evidence="1" id="KW-0472">Membrane</keyword>
<accession>A0ABZ3H670</accession>
<gene>
    <name evidence="2" type="ORF">LPQ35_05335</name>
</gene>
<organism evidence="2 3">
    <name type="scientific">Geoglobus acetivorans</name>
    <dbReference type="NCBI Taxonomy" id="565033"/>
    <lineage>
        <taxon>Archaea</taxon>
        <taxon>Methanobacteriati</taxon>
        <taxon>Methanobacteriota</taxon>
        <taxon>Archaeoglobi</taxon>
        <taxon>Archaeoglobales</taxon>
        <taxon>Archaeoglobaceae</taxon>
        <taxon>Geoglobus</taxon>
    </lineage>
</organism>
<dbReference type="RefSeq" id="WP_193807650.1">
    <property type="nucleotide sequence ID" value="NZ_CP087714.1"/>
</dbReference>
<dbReference type="GeneID" id="90449087"/>
<evidence type="ECO:0000313" key="3">
    <source>
        <dbReference type="Proteomes" id="UP001492541"/>
    </source>
</evidence>
<keyword evidence="1" id="KW-0812">Transmembrane</keyword>
<keyword evidence="1" id="KW-1133">Transmembrane helix</keyword>
<dbReference type="EMBL" id="CP087714">
    <property type="protein sequence ID" value="XAT64794.1"/>
    <property type="molecule type" value="Genomic_DNA"/>
</dbReference>
<evidence type="ECO:0000256" key="1">
    <source>
        <dbReference type="SAM" id="Phobius"/>
    </source>
</evidence>
<dbReference type="Proteomes" id="UP001492541">
    <property type="component" value="Chromosome"/>
</dbReference>
<sequence length="150" mass="17539">MSARVLEKRRVRSWHGLEFEIVIWSNWWAKIGFMLHPQVANFMMRYGLPESVRGRMEVLHEFGHVQMFPLVLIYYLPFLFLGISGWWEFTIVTAGMLLFWEILAEAYVAVKFDGYSEVYRENLHPFAVIYWVLIVTAVLLPAIAVIAGVL</sequence>
<evidence type="ECO:0000313" key="2">
    <source>
        <dbReference type="EMBL" id="XAT64794.1"/>
    </source>
</evidence>
<feature type="transmembrane region" description="Helical" evidence="1">
    <location>
        <begin position="64"/>
        <end position="82"/>
    </location>
</feature>
<reference evidence="2 3" key="1">
    <citation type="submission" date="2021-11" db="EMBL/GenBank/DDBJ databases">
        <title>Whole genome of Geoglobus acetivorans.</title>
        <authorList>
            <person name="Liu D."/>
        </authorList>
    </citation>
    <scope>NUCLEOTIDE SEQUENCE [LARGE SCALE GENOMIC DNA]</scope>
    <source>
        <strain evidence="2 3">SBH6</strain>
    </source>
</reference>
<proteinExistence type="predicted"/>
<feature type="transmembrane region" description="Helical" evidence="1">
    <location>
        <begin position="128"/>
        <end position="149"/>
    </location>
</feature>